<evidence type="ECO:0000313" key="1">
    <source>
        <dbReference type="EMBL" id="MDR6630421.1"/>
    </source>
</evidence>
<comment type="caution">
    <text evidence="1">The sequence shown here is derived from an EMBL/GenBank/DDBJ whole genome shotgun (WGS) entry which is preliminary data.</text>
</comment>
<accession>A0AAW8LLI9</accession>
<dbReference type="EMBL" id="JAVDSC010000012">
    <property type="protein sequence ID" value="MDR6630421.1"/>
    <property type="molecule type" value="Genomic_DNA"/>
</dbReference>
<reference evidence="1" key="1">
    <citation type="submission" date="2023-07" db="EMBL/GenBank/DDBJ databases">
        <title>Sorghum-associated microbial communities from plants grown in Nebraska, USA.</title>
        <authorList>
            <person name="Schachtman D."/>
        </authorList>
    </citation>
    <scope>NUCLEOTIDE SEQUENCE</scope>
    <source>
        <strain evidence="1">BE44</strain>
    </source>
</reference>
<sequence length="121" mass="13913">MMNNESLVTQYIKGLGGYESAKNSSFPWLVNHGENWKNVKDATLLEYRREHTLYELGDRVFLEDPNFPDMWLITNILDDGRVELKTAIHGFPVPDACWGMYYGPVSGFRHATDEEIKEAEA</sequence>
<evidence type="ECO:0008006" key="3">
    <source>
        <dbReference type="Google" id="ProtNLM"/>
    </source>
</evidence>
<dbReference type="Proteomes" id="UP001262767">
    <property type="component" value="Unassembled WGS sequence"/>
</dbReference>
<name>A0AAW8LLI9_ACILW</name>
<proteinExistence type="predicted"/>
<gene>
    <name evidence="1" type="ORF">J2X86_002476</name>
</gene>
<organism evidence="1 2">
    <name type="scientific">Acinetobacter lwoffii</name>
    <dbReference type="NCBI Taxonomy" id="28090"/>
    <lineage>
        <taxon>Bacteria</taxon>
        <taxon>Pseudomonadati</taxon>
        <taxon>Pseudomonadota</taxon>
        <taxon>Gammaproteobacteria</taxon>
        <taxon>Moraxellales</taxon>
        <taxon>Moraxellaceae</taxon>
        <taxon>Acinetobacter</taxon>
    </lineage>
</organism>
<evidence type="ECO:0000313" key="2">
    <source>
        <dbReference type="Proteomes" id="UP001262767"/>
    </source>
</evidence>
<dbReference type="RefSeq" id="WP_310077927.1">
    <property type="nucleotide sequence ID" value="NZ_JAVDSC010000012.1"/>
</dbReference>
<protein>
    <recommendedName>
        <fullName evidence="3">Phage protein</fullName>
    </recommendedName>
</protein>
<dbReference type="AlphaFoldDB" id="A0AAW8LLI9"/>